<name>A0ABY9JXW4_9BACI</name>
<accession>A0ABY9JXW4</accession>
<organism evidence="2 3">
    <name type="scientific">Bacillus carboniphilus</name>
    <dbReference type="NCBI Taxonomy" id="86663"/>
    <lineage>
        <taxon>Bacteria</taxon>
        <taxon>Bacillati</taxon>
        <taxon>Bacillota</taxon>
        <taxon>Bacilli</taxon>
        <taxon>Bacillales</taxon>
        <taxon>Bacillaceae</taxon>
        <taxon>Bacillus</taxon>
    </lineage>
</organism>
<protein>
    <submittedName>
        <fullName evidence="2">RHS repeat-associated core domain-containing protein</fullName>
    </submittedName>
</protein>
<evidence type="ECO:0000256" key="1">
    <source>
        <dbReference type="SAM" id="MobiDB-lite"/>
    </source>
</evidence>
<dbReference type="NCBIfam" id="TIGR03696">
    <property type="entry name" value="Rhs_assc_core"/>
    <property type="match status" value="1"/>
</dbReference>
<dbReference type="EMBL" id="CP129013">
    <property type="protein sequence ID" value="WLR44241.1"/>
    <property type="molecule type" value="Genomic_DNA"/>
</dbReference>
<dbReference type="Proteomes" id="UP001197974">
    <property type="component" value="Chromosome"/>
</dbReference>
<dbReference type="Gene3D" id="2.180.10.10">
    <property type="entry name" value="RHS repeat-associated core"/>
    <property type="match status" value="1"/>
</dbReference>
<reference evidence="2 3" key="1">
    <citation type="submission" date="2023-06" db="EMBL/GenBank/DDBJ databases">
        <title>Five Gram-positive bacteria isolated from mangrove sediments in Shenzhen, Guangdong, China.</title>
        <authorList>
            <person name="Yu S."/>
            <person name="Zheng W."/>
            <person name="Huang Y."/>
        </authorList>
    </citation>
    <scope>NUCLEOTIDE SEQUENCE [LARGE SCALE GENOMIC DNA]</scope>
    <source>
        <strain evidence="2 3">SaN35-3</strain>
    </source>
</reference>
<feature type="compositionally biased region" description="Polar residues" evidence="1">
    <location>
        <begin position="155"/>
        <end position="168"/>
    </location>
</feature>
<dbReference type="PANTHER" id="PTHR32305">
    <property type="match status" value="1"/>
</dbReference>
<feature type="region of interest" description="Disordered" evidence="1">
    <location>
        <begin position="148"/>
        <end position="168"/>
    </location>
</feature>
<gene>
    <name evidence="2" type="ORF">LC087_02500</name>
</gene>
<dbReference type="InterPro" id="IPR050708">
    <property type="entry name" value="T6SS_VgrG/RHS"/>
</dbReference>
<proteinExistence type="predicted"/>
<dbReference type="PANTHER" id="PTHR32305:SF17">
    <property type="entry name" value="TRNA NUCLEASE WAPA"/>
    <property type="match status" value="1"/>
</dbReference>
<evidence type="ECO:0000313" key="2">
    <source>
        <dbReference type="EMBL" id="WLR44241.1"/>
    </source>
</evidence>
<sequence length="168" mass="18425">MRNSRYQYDHETGLYYLIARYYQPTHGVFLSSNPNPGDDDDILTQNGYTYANNNPVMLVDPDGHWVWLAVNAGFAVYDGYKAYKSGKGWGSVAYAAASNFSPGKYIKYGSKAFSLAKKINANSKLSKKINHGNKIVGKKTGKIAKIGISGGKLNKNGSSRRANSQANK</sequence>
<evidence type="ECO:0000313" key="3">
    <source>
        <dbReference type="Proteomes" id="UP001197974"/>
    </source>
</evidence>
<keyword evidence="3" id="KW-1185">Reference proteome</keyword>
<dbReference type="InterPro" id="IPR022385">
    <property type="entry name" value="Rhs_assc_core"/>
</dbReference>